<dbReference type="AlphaFoldDB" id="A0A5S3PQM0"/>
<feature type="signal peptide" evidence="1">
    <location>
        <begin position="1"/>
        <end position="29"/>
    </location>
</feature>
<evidence type="ECO:0000313" key="3">
    <source>
        <dbReference type="Proteomes" id="UP000309550"/>
    </source>
</evidence>
<evidence type="ECO:0000313" key="2">
    <source>
        <dbReference type="EMBL" id="TMM54845.1"/>
    </source>
</evidence>
<dbReference type="RefSeq" id="WP_138661017.1">
    <property type="nucleotide sequence ID" value="NZ_VANS01000001.1"/>
</dbReference>
<organism evidence="2 3">
    <name type="scientific">Sulfitobacter sabulilitoris</name>
    <dbReference type="NCBI Taxonomy" id="2562655"/>
    <lineage>
        <taxon>Bacteria</taxon>
        <taxon>Pseudomonadati</taxon>
        <taxon>Pseudomonadota</taxon>
        <taxon>Alphaproteobacteria</taxon>
        <taxon>Rhodobacterales</taxon>
        <taxon>Roseobacteraceae</taxon>
        <taxon>Sulfitobacter</taxon>
    </lineage>
</organism>
<comment type="caution">
    <text evidence="2">The sequence shown here is derived from an EMBL/GenBank/DDBJ whole genome shotgun (WGS) entry which is preliminary data.</text>
</comment>
<dbReference type="OrthoDB" id="8071960at2"/>
<sequence>MYLGKSMAALRLTTAFVLALSVCPAAGWADREIRLKRSVNPETIRDIYRGNTWTWGRGGAYWGLHGNVVAATDEGLADGVWYVTDDASLCFWADWMSPGAEGAVTTPVKTCWQHARAENGQIWQFDPKDERWYRLDQSQIVEGNRVMRLYRRKQAEMGLPRVGS</sequence>
<dbReference type="InterPro" id="IPR009337">
    <property type="entry name" value="DUF995"/>
</dbReference>
<name>A0A5S3PQM0_9RHOB</name>
<feature type="chain" id="PRO_5024273875" evidence="1">
    <location>
        <begin position="30"/>
        <end position="164"/>
    </location>
</feature>
<reference evidence="2 3" key="1">
    <citation type="submission" date="2019-05" db="EMBL/GenBank/DDBJ databases">
        <title>Sulfitobacter sabulilitoris sp. nov., isolated from a marine sand.</title>
        <authorList>
            <person name="Yoon J.-H."/>
        </authorList>
    </citation>
    <scope>NUCLEOTIDE SEQUENCE [LARGE SCALE GENOMIC DNA]</scope>
    <source>
        <strain evidence="2 3">HSMS-29</strain>
    </source>
</reference>
<dbReference type="Proteomes" id="UP000309550">
    <property type="component" value="Unassembled WGS sequence"/>
</dbReference>
<accession>A0A5S3PQM0</accession>
<proteinExistence type="predicted"/>
<protein>
    <submittedName>
        <fullName evidence="2">DUF995 domain-containing protein</fullName>
    </submittedName>
</protein>
<gene>
    <name evidence="2" type="ORF">FDT80_04500</name>
</gene>
<evidence type="ECO:0000256" key="1">
    <source>
        <dbReference type="SAM" id="SignalP"/>
    </source>
</evidence>
<keyword evidence="1" id="KW-0732">Signal</keyword>
<dbReference type="Pfam" id="PF06191">
    <property type="entry name" value="DUF995"/>
    <property type="match status" value="1"/>
</dbReference>
<keyword evidence="3" id="KW-1185">Reference proteome</keyword>
<dbReference type="EMBL" id="VANS01000001">
    <property type="protein sequence ID" value="TMM54845.1"/>
    <property type="molecule type" value="Genomic_DNA"/>
</dbReference>